<organism evidence="1 2">
    <name type="scientific">Thelohanellus kitauei</name>
    <name type="common">Myxosporean</name>
    <dbReference type="NCBI Taxonomy" id="669202"/>
    <lineage>
        <taxon>Eukaryota</taxon>
        <taxon>Metazoa</taxon>
        <taxon>Cnidaria</taxon>
        <taxon>Myxozoa</taxon>
        <taxon>Myxosporea</taxon>
        <taxon>Bivalvulida</taxon>
        <taxon>Platysporina</taxon>
        <taxon>Myxobolidae</taxon>
        <taxon>Thelohanellus</taxon>
    </lineage>
</organism>
<sequence>MRVKTEFEDKFNASNKWSSYITYHLDYYSKNCGKSIEISHGKNPNISITFYISLYLGNHGFAMTIYTFKTQKQIQEHIHEVSDSYGLIKLFVHFKPESNEILPQTGAKSNVLFDVAQVDRIKFFCIYAMVLV</sequence>
<comment type="caution">
    <text evidence="1">The sequence shown here is derived from an EMBL/GenBank/DDBJ whole genome shotgun (WGS) entry which is preliminary data.</text>
</comment>
<name>A0A0C2IS26_THEKT</name>
<accession>A0A0C2IS26</accession>
<keyword evidence="2" id="KW-1185">Reference proteome</keyword>
<dbReference type="EMBL" id="JWZT01002881">
    <property type="protein sequence ID" value="KII68244.1"/>
    <property type="molecule type" value="Genomic_DNA"/>
</dbReference>
<reference evidence="1 2" key="1">
    <citation type="journal article" date="2014" name="Genome Biol. Evol.">
        <title>The genome of the myxosporean Thelohanellus kitauei shows adaptations to nutrient acquisition within its fish host.</title>
        <authorList>
            <person name="Yang Y."/>
            <person name="Xiong J."/>
            <person name="Zhou Z."/>
            <person name="Huo F."/>
            <person name="Miao W."/>
            <person name="Ran C."/>
            <person name="Liu Y."/>
            <person name="Zhang J."/>
            <person name="Feng J."/>
            <person name="Wang M."/>
            <person name="Wang M."/>
            <person name="Wang L."/>
            <person name="Yao B."/>
        </authorList>
    </citation>
    <scope>NUCLEOTIDE SEQUENCE [LARGE SCALE GENOMIC DNA]</scope>
    <source>
        <strain evidence="1">Wuqing</strain>
    </source>
</reference>
<protein>
    <submittedName>
        <fullName evidence="1">Uncharacterized protein</fullName>
    </submittedName>
</protein>
<dbReference type="Proteomes" id="UP000031668">
    <property type="component" value="Unassembled WGS sequence"/>
</dbReference>
<evidence type="ECO:0000313" key="2">
    <source>
        <dbReference type="Proteomes" id="UP000031668"/>
    </source>
</evidence>
<dbReference type="AlphaFoldDB" id="A0A0C2IS26"/>
<evidence type="ECO:0000313" key="1">
    <source>
        <dbReference type="EMBL" id="KII68244.1"/>
    </source>
</evidence>
<gene>
    <name evidence="1" type="ORF">RF11_13366</name>
</gene>
<proteinExistence type="predicted"/>